<feature type="domain" description="Cell wall elongation regulator TseB-like" evidence="3">
    <location>
        <begin position="57"/>
        <end position="101"/>
    </location>
</feature>
<evidence type="ECO:0000259" key="3">
    <source>
        <dbReference type="Pfam" id="PF17881"/>
    </source>
</evidence>
<dbReference type="OrthoDB" id="2381181at2"/>
<keyword evidence="1" id="KW-1133">Transmembrane helix</keyword>
<dbReference type="KEGG" id="bths:CNY62_10650"/>
<dbReference type="Proteomes" id="UP000243591">
    <property type="component" value="Chromosome"/>
</dbReference>
<feature type="transmembrane region" description="Helical" evidence="1">
    <location>
        <begin position="24"/>
        <end position="45"/>
    </location>
</feature>
<protein>
    <submittedName>
        <fullName evidence="4">Uncharacterized protein</fullName>
    </submittedName>
</protein>
<dbReference type="SUPFAM" id="SSF54403">
    <property type="entry name" value="Cystatin/monellin"/>
    <property type="match status" value="2"/>
</dbReference>
<name>A0A1D2KLT0_BROTH</name>
<reference evidence="5" key="3">
    <citation type="submission" date="2018-04" db="EMBL/GenBank/DDBJ databases">
        <authorList>
            <person name="Go L.Y."/>
            <person name="Mitchell J.A."/>
        </authorList>
    </citation>
    <scope>NUCLEOTIDE SEQUENCE</scope>
    <source>
        <strain evidence="5">BSAS1 3</strain>
    </source>
</reference>
<sequence length="183" mass="21061">MTESVRLIKTLLKRSHEHRRRRRWPWIVLGCFLVIIGIATTVYLVSTAPLREAKADAFEVAQKEKNIVSVSDFYYYNGIKDKYSVIVGPNNKKQETAVFVPRGVKGKYANKTISYLMKDGITKEKAIEIVEKEKSPSKILTTHLGMDEGTPIWEISYRKADGTLNYLEINFITGSWYRQINNL</sequence>
<gene>
    <name evidence="5" type="ORF">BTBSAS_210002</name>
    <name evidence="4" type="ORF">CNY62_10650</name>
</gene>
<dbReference type="STRING" id="2756.BFR44_05395"/>
<dbReference type="InterPro" id="IPR041401">
    <property type="entry name" value="TseB-like_dom"/>
</dbReference>
<evidence type="ECO:0000313" key="4">
    <source>
        <dbReference type="EMBL" id="ATF26770.1"/>
    </source>
</evidence>
<accession>A0A1D2KLT0</accession>
<dbReference type="InterPro" id="IPR025711">
    <property type="entry name" value="PepSY"/>
</dbReference>
<evidence type="ECO:0000313" key="6">
    <source>
        <dbReference type="Proteomes" id="UP000243591"/>
    </source>
</evidence>
<dbReference type="EMBL" id="OUNC01000014">
    <property type="protein sequence ID" value="SPP28472.1"/>
    <property type="molecule type" value="Genomic_DNA"/>
</dbReference>
<dbReference type="InterPro" id="IPR046350">
    <property type="entry name" value="Cystatin_sf"/>
</dbReference>
<dbReference type="Pfam" id="PF17881">
    <property type="entry name" value="TseB"/>
    <property type="match status" value="1"/>
</dbReference>
<keyword evidence="1" id="KW-0812">Transmembrane</keyword>
<reference evidence="7" key="2">
    <citation type="submission" date="2018-04" db="EMBL/GenBank/DDBJ databases">
        <authorList>
            <person name="Illikoud N."/>
        </authorList>
    </citation>
    <scope>NUCLEOTIDE SEQUENCE [LARGE SCALE GENOMIC DNA]</scope>
</reference>
<dbReference type="RefSeq" id="WP_029092620.1">
    <property type="nucleotide sequence ID" value="NZ_CBCPIX010000002.1"/>
</dbReference>
<dbReference type="Gene3D" id="3.10.450.40">
    <property type="match status" value="2"/>
</dbReference>
<keyword evidence="1" id="KW-0472">Membrane</keyword>
<dbReference type="Proteomes" id="UP000270190">
    <property type="component" value="Unassembled WGS sequence"/>
</dbReference>
<evidence type="ECO:0000313" key="5">
    <source>
        <dbReference type="EMBL" id="SPP28472.1"/>
    </source>
</evidence>
<keyword evidence="6" id="KW-1185">Reference proteome</keyword>
<dbReference type="AlphaFoldDB" id="A0A1D2KLT0"/>
<feature type="domain" description="PepSY" evidence="2">
    <location>
        <begin position="121"/>
        <end position="174"/>
    </location>
</feature>
<proteinExistence type="predicted"/>
<evidence type="ECO:0000256" key="1">
    <source>
        <dbReference type="SAM" id="Phobius"/>
    </source>
</evidence>
<evidence type="ECO:0000313" key="7">
    <source>
        <dbReference type="Proteomes" id="UP000270190"/>
    </source>
</evidence>
<dbReference type="EMBL" id="CP023483">
    <property type="protein sequence ID" value="ATF26770.1"/>
    <property type="molecule type" value="Genomic_DNA"/>
</dbReference>
<organism evidence="4 6">
    <name type="scientific">Brochothrix thermosphacta</name>
    <name type="common">Microbacterium thermosphactum</name>
    <dbReference type="NCBI Taxonomy" id="2756"/>
    <lineage>
        <taxon>Bacteria</taxon>
        <taxon>Bacillati</taxon>
        <taxon>Bacillota</taxon>
        <taxon>Bacilli</taxon>
        <taxon>Bacillales</taxon>
        <taxon>Listeriaceae</taxon>
        <taxon>Brochothrix</taxon>
    </lineage>
</organism>
<evidence type="ECO:0000259" key="2">
    <source>
        <dbReference type="Pfam" id="PF03413"/>
    </source>
</evidence>
<reference evidence="4 6" key="1">
    <citation type="submission" date="2017-09" db="EMBL/GenBank/DDBJ databases">
        <title>Complete Genome Sequences of Two Strains of the Meat Spoilage Bacterium Brochothrix thermosphacta Isolated from Ground Chicken.</title>
        <authorList>
            <person name="Paoli G.C."/>
            <person name="Wijey C."/>
            <person name="Chen C.-Y."/>
            <person name="Nguyen L."/>
            <person name="Yan X."/>
            <person name="Irwin P.L."/>
        </authorList>
    </citation>
    <scope>NUCLEOTIDE SEQUENCE [LARGE SCALE GENOMIC DNA]</scope>
    <source>
        <strain evidence="4 6">BI</strain>
    </source>
</reference>
<dbReference type="Pfam" id="PF03413">
    <property type="entry name" value="PepSY"/>
    <property type="match status" value="1"/>
</dbReference>